<evidence type="ECO:0000313" key="3">
    <source>
        <dbReference type="EMBL" id="SUQ24132.1"/>
    </source>
</evidence>
<name>A0A380S4I0_FIBSU</name>
<feature type="region of interest" description="Disordered" evidence="1">
    <location>
        <begin position="1149"/>
        <end position="1174"/>
    </location>
</feature>
<dbReference type="EMBL" id="UHJL01000002">
    <property type="protein sequence ID" value="SUQ24132.1"/>
    <property type="molecule type" value="Genomic_DNA"/>
</dbReference>
<dbReference type="Proteomes" id="UP000255423">
    <property type="component" value="Unassembled WGS sequence"/>
</dbReference>
<dbReference type="InterPro" id="IPR026377">
    <property type="entry name" value="Cell_surface_SprA"/>
</dbReference>
<dbReference type="Pfam" id="PF14349">
    <property type="entry name" value="SprA_N"/>
    <property type="match status" value="1"/>
</dbReference>
<dbReference type="InterPro" id="IPR025684">
    <property type="entry name" value="SprA_N_dom"/>
</dbReference>
<accession>A0A380S4I0</accession>
<protein>
    <submittedName>
        <fullName evidence="3">Cell surface protein SprA</fullName>
    </submittedName>
</protein>
<evidence type="ECO:0000259" key="2">
    <source>
        <dbReference type="Pfam" id="PF14349"/>
    </source>
</evidence>
<proteinExistence type="predicted"/>
<gene>
    <name evidence="3" type="ORF">SAMN05661053_1525</name>
</gene>
<organism evidence="3 4">
    <name type="scientific">Fibrobacter succinogenes</name>
    <name type="common">Bacteroides succinogenes</name>
    <dbReference type="NCBI Taxonomy" id="833"/>
    <lineage>
        <taxon>Bacteria</taxon>
        <taxon>Pseudomonadati</taxon>
        <taxon>Fibrobacterota</taxon>
        <taxon>Fibrobacteria</taxon>
        <taxon>Fibrobacterales</taxon>
        <taxon>Fibrobacteraceae</taxon>
        <taxon>Fibrobacter</taxon>
    </lineage>
</organism>
<dbReference type="NCBIfam" id="TIGR04189">
    <property type="entry name" value="surface_SprA"/>
    <property type="match status" value="2"/>
</dbReference>
<feature type="domain" description="Gliding motility protein SprA N-terminal" evidence="2">
    <location>
        <begin position="1308"/>
        <end position="1633"/>
    </location>
</feature>
<evidence type="ECO:0000313" key="4">
    <source>
        <dbReference type="Proteomes" id="UP000255423"/>
    </source>
</evidence>
<reference evidence="3 4" key="1">
    <citation type="submission" date="2017-08" db="EMBL/GenBank/DDBJ databases">
        <authorList>
            <person name="de Groot N.N."/>
        </authorList>
    </citation>
    <scope>NUCLEOTIDE SEQUENCE [LARGE SCALE GENOMIC DNA]</scope>
    <source>
        <strain evidence="3 4">HM2</strain>
    </source>
</reference>
<sequence length="2439" mass="274653">MGTFLFFYVIGGNFERPVFVFCTPLRFRKFLKSALWGFAASSIVAVGSVWSQDGTLSSYESLFDDELFQDVPAPKSTASVASSSSATLASSAAPSKQESQPSVAVSSAVVPSSSAMAPKSSAVASSASKPASSAVAPASSSAVPVSSATASSAVSSATAPASSAAKPASSAVISLSSSARSSSSRVVAAAEPTAENVSDEWNPAIKYIPVPKSTSPLDGLLPFGGVGARPGLMNTSKGQIFSHDIDVATREIDVTEKRVNSVSRTDTTVLWTSHYPELADYVSDMYDVGRKRLWLNGLVGQSDGGYEAPETGSVFDITIPVNMPAWMKDFGFNKPKLMLKGSMDVRFKGYGEKDDAEGSTKTSLWPSPSLDYNPSFMVEGKIGPYITVEIKNVDEGLGSQNEVRVVYEESFKGEFEDYILQRVEAGTTNLSLAGTEFTGYSENHQGLFGIKAEWKLGDWRLTTIASQDGGQQEEYSLKASESTTEFQVTDKQFVAYRYYFLNHDARNAYVEEAIKGRSTSNYKVSDLKLYKRSALNTSDDVIKDVTVVYTTQQGKEIRKVVNRMVEIPRSDYKYDSKTGILKINGVNRNTLIAANYSNDKRKGTDLRNGGEAVLIQWDATLSELTDIDKLMLRNVYSIGISDASANNFVLRMKNKAGVAGNYLKMLGLADESNGTPLVNDATIFKKDSLGSYTGEMWLPCKPFTDSIYSGRSNALELAKQNCLEPLRNLDSSATMQQLYNLPVYNLSRYTSQFYFESVGKRRNSMISVRDPNSSYSVNSGSCMDISPGSEKVTAGSTTLIRGTDYEVNYELGQIELLSERALDPNKEIKVKFECEPMFEIDNKLLLGARAELPLDLYGFGAGSVFGVTALYKSQSTTAEVPTLGNEPYSSFLWGFNLRLQDSVQALTDLVNAIPGIQTTASSNWRVEAEFAGSRHNANTSSTQTALVEDFESTSTGLVYPLSRLSWYQASPPGGIDSLPFRSTYNENLDYRHQGEFIWHSNNTELYKYIYDNVGNSDVDNQHLTVLKMTLRPNDNLSGNSWGGIMRANSSYYQDLSEMKYLEIVARGNSGSIFIDLGLVSEDISINGHKPNGIYNGENQLGMTTARHDRGLDEVTGTEETRVVWNCRYAECRADTLRFGTVDPSTRDIAGDDFKDLDEESDPPRAINGTENNLGERAYDTEDINKNGAFDTDISFVRYRIDLSSTDKAEFEELKNGWRRWRIPLNQYDTIVSSTGSSYKEILAESQYTRMWLGRLGPGVSEAKVQVVSLGVLGNAWEETTVASLYRTSTNENSQIVEVNGVESRVTESVSMMDTTYIKVSTINNRENAKQYYKSPNTVTERDADSNAPLKETALVLEYHDMSPGQEVGVTRLFETDTKNFSAYKSLKMEIHYENGGESKTDKPPVRFALQFGEGSIDGSRDYYEWSFRPKDLDMSVCTPDRVQDCHEQNWIDNAFAMDLSDFSDLKRGRHPPYLEPVVKNLGGEREERIRLVGNPSITKVDWIRFVIIADSSASRNDLKGTFWVNDLRLSDMETEWGYAARVNGQVNFADFISLSGAVRYQDGDFATLSNSGRSPKPDLATAASQLDVSADISVALNKFLNDSLGYHIPMAFSYHSTTKRPYMKPTDDMRLKKSSFVDLTGDMFQGDLAVESDDEENRLRDNAESKGYESYVQDLGFSVSYHKDYKASETKLGEFLSQTFLERPALSYSYHQSEGRATTSADSTYSYHTLFEYKLGTFSMFKFKPFEGLAKYSWLKELSKTEFEPWPQTFDLTLFDFSYVRYVNQTRDPDFVEPQVDKVVTYTAELNHKLNMRWNIFSFLSTNYSINIRRDMFGGGDREAFTKENFFSFDEGGLFASGYIFDHDHSDRKIYVSRDSLVIIPVDTIAKTDANGKQLPIDMQNPDSYEIRYDTTAFYKVDSVGHRQYGRAYGILRNERSRNQQFRINFNPKLIPFIPFNMQFSSDFNQQKSIPDDFSFDDPSSVEKNYWTISQTNRFEFTPTLKVIELANLFGKDNAVSGFFNKIKWREVKFNWNASTNTIGENFTLAQLYEEQGVTPFQYYLYGLGLGDGHGGRGLWNIMTGNMGMTSRDDFTGFAQYRNKNVDTLVYQGSFRNSVSRSLQISTGFTLPFWDISLSTDFQWKEDFSQSREYPLFIDTTTTFPKFGIGIAIPNIAQKVSFLNSFRSVSLNSRFDYNRTMTSRPFQSAEDSWARVWNFNPLIRVTFLLQNNMRIENSVRMKIESTNRRPKEEVISNPCWPDETEEICTDTTSYFLETPWIPTWLYNDFAINVGDDFSISYPLKLDKGFQLWKWFFKLKNNIDLKLTAGYDYRKTIRKEYKPVEGYDMMNEDSGTDGVFVSYQYDSGVKPFVAYKPKLELNYRTVPSRTHEWFIRPSASYTFNKMASLSSYIEYRQIYEKLDDETAHMRQILQFELALMLRFD</sequence>
<evidence type="ECO:0000256" key="1">
    <source>
        <dbReference type="SAM" id="MobiDB-lite"/>
    </source>
</evidence>